<proteinExistence type="predicted"/>
<name>A0AAU6NEH0_9CLOS</name>
<evidence type="ECO:0000313" key="2">
    <source>
        <dbReference type="EMBL" id="WWE98324.1"/>
    </source>
</evidence>
<sequence length="78" mass="9318">MDLSELIEKYGLEKVEKYAKLYVQAKTKFGGTTRLLLEIINTNHIKFLKTTTEYDLDQEELKDFYTCLYYFFNCITII</sequence>
<dbReference type="EMBL" id="PP378483">
    <property type="protein sequence ID" value="WWE98313.1"/>
    <property type="molecule type" value="Genomic_RNA"/>
</dbReference>
<protein>
    <submittedName>
        <fullName evidence="1">10 kDa protein</fullName>
    </submittedName>
</protein>
<reference evidence="1" key="1">
    <citation type="submission" date="2024-02" db="EMBL/GenBank/DDBJ databases">
        <title>White yam (Dioscorea rotundata) plants exhibiting virus-like symptoms are co-infected with a new potyvirus and a new crinivirus in Ethiopia.</title>
        <authorList>
            <person name="Gogile A."/>
            <person name="Knierim D."/>
            <person name="Margaria P."/>
            <person name="Menzel W."/>
            <person name="Kebede M."/>
            <person name="Kidanemariam D."/>
            <person name="Abraham A."/>
        </authorList>
    </citation>
    <scope>NUCLEOTIDE SEQUENCE</scope>
    <source>
        <strain evidence="1">YAM-A13</strain>
        <strain evidence="2">YAM-A29</strain>
    </source>
</reference>
<gene>
    <name evidence="1" type="primary">p10</name>
</gene>
<dbReference type="EMBL" id="PP378484">
    <property type="protein sequence ID" value="WWE98324.1"/>
    <property type="molecule type" value="Genomic_RNA"/>
</dbReference>
<evidence type="ECO:0000313" key="1">
    <source>
        <dbReference type="EMBL" id="WWE98313.1"/>
    </source>
</evidence>
<organism evidence="1">
    <name type="scientific">Yam virus 1</name>
    <dbReference type="NCBI Taxonomy" id="3123105"/>
    <lineage>
        <taxon>Viruses</taxon>
        <taxon>Riboviria</taxon>
        <taxon>Orthornavirae</taxon>
        <taxon>Kitrinoviricota</taxon>
        <taxon>Alsuviricetes</taxon>
        <taxon>Martellivirales</taxon>
        <taxon>Closteroviridae</taxon>
        <taxon>Crinivirus</taxon>
    </lineage>
</organism>
<accession>A0AAU6NEH0</accession>